<evidence type="ECO:0000313" key="2">
    <source>
        <dbReference type="EMBL" id="GFD64022.1"/>
    </source>
</evidence>
<evidence type="ECO:0000256" key="1">
    <source>
        <dbReference type="SAM" id="MobiDB-lite"/>
    </source>
</evidence>
<dbReference type="EMBL" id="BKCJ012016371">
    <property type="protein sequence ID" value="GFD64022.1"/>
    <property type="molecule type" value="Genomic_DNA"/>
</dbReference>
<comment type="caution">
    <text evidence="2">The sequence shown here is derived from an EMBL/GenBank/DDBJ whole genome shotgun (WGS) entry which is preliminary data.</text>
</comment>
<gene>
    <name evidence="2" type="ORF">Tci_935991</name>
</gene>
<feature type="non-terminal residue" evidence="2">
    <location>
        <position position="43"/>
    </location>
</feature>
<sequence length="43" mass="4879">MANEEDHALVADGETPTEEMNKEYNIGKINKLTSEVETLKEEK</sequence>
<feature type="region of interest" description="Disordered" evidence="1">
    <location>
        <begin position="1"/>
        <end position="22"/>
    </location>
</feature>
<proteinExistence type="predicted"/>
<organism evidence="2">
    <name type="scientific">Tanacetum cinerariifolium</name>
    <name type="common">Dalmatian daisy</name>
    <name type="synonym">Chrysanthemum cinerariifolium</name>
    <dbReference type="NCBI Taxonomy" id="118510"/>
    <lineage>
        <taxon>Eukaryota</taxon>
        <taxon>Viridiplantae</taxon>
        <taxon>Streptophyta</taxon>
        <taxon>Embryophyta</taxon>
        <taxon>Tracheophyta</taxon>
        <taxon>Spermatophyta</taxon>
        <taxon>Magnoliopsida</taxon>
        <taxon>eudicotyledons</taxon>
        <taxon>Gunneridae</taxon>
        <taxon>Pentapetalae</taxon>
        <taxon>asterids</taxon>
        <taxon>campanulids</taxon>
        <taxon>Asterales</taxon>
        <taxon>Asteraceae</taxon>
        <taxon>Asteroideae</taxon>
        <taxon>Anthemideae</taxon>
        <taxon>Anthemidinae</taxon>
        <taxon>Tanacetum</taxon>
    </lineage>
</organism>
<protein>
    <submittedName>
        <fullName evidence="2">Uncharacterized protein</fullName>
    </submittedName>
</protein>
<reference evidence="2" key="1">
    <citation type="journal article" date="2019" name="Sci. Rep.">
        <title>Draft genome of Tanacetum cinerariifolium, the natural source of mosquito coil.</title>
        <authorList>
            <person name="Yamashiro T."/>
            <person name="Shiraishi A."/>
            <person name="Satake H."/>
            <person name="Nakayama K."/>
        </authorList>
    </citation>
    <scope>NUCLEOTIDE SEQUENCE</scope>
</reference>
<dbReference type="AlphaFoldDB" id="A0A699XV99"/>
<accession>A0A699XV99</accession>
<name>A0A699XV99_TANCI</name>